<evidence type="ECO:0000259" key="7">
    <source>
        <dbReference type="Pfam" id="PF13382"/>
    </source>
</evidence>
<dbReference type="EMBL" id="FORY01000038">
    <property type="protein sequence ID" value="SFK14107.1"/>
    <property type="molecule type" value="Genomic_DNA"/>
</dbReference>
<evidence type="ECO:0000256" key="5">
    <source>
        <dbReference type="SAM" id="MobiDB-lite"/>
    </source>
</evidence>
<dbReference type="Gene3D" id="2.30.40.10">
    <property type="entry name" value="Urease, subunit C, domain 1"/>
    <property type="match status" value="1"/>
</dbReference>
<evidence type="ECO:0000313" key="9">
    <source>
        <dbReference type="Proteomes" id="UP000183299"/>
    </source>
</evidence>
<dbReference type="Gene3D" id="3.20.20.140">
    <property type="entry name" value="Metal-dependent hydrolases"/>
    <property type="match status" value="1"/>
</dbReference>
<gene>
    <name evidence="8" type="ORF">SAMN04488138_13812</name>
</gene>
<dbReference type="Pfam" id="PF01979">
    <property type="entry name" value="Amidohydro_1"/>
    <property type="match status" value="1"/>
</dbReference>
<dbReference type="AlphaFoldDB" id="A0A1I3X4C0"/>
<evidence type="ECO:0000256" key="4">
    <source>
        <dbReference type="ARBA" id="ARBA00047720"/>
    </source>
</evidence>
<protein>
    <recommendedName>
        <fullName evidence="2">adenine deaminase</fullName>
        <ecNumber evidence="2">3.5.4.2</ecNumber>
    </recommendedName>
</protein>
<evidence type="ECO:0000256" key="3">
    <source>
        <dbReference type="ARBA" id="ARBA00022801"/>
    </source>
</evidence>
<dbReference type="GO" id="GO:0000034">
    <property type="term" value="F:adenine deaminase activity"/>
    <property type="evidence" value="ECO:0007669"/>
    <property type="project" value="UniProtKB-EC"/>
</dbReference>
<dbReference type="Pfam" id="PF13382">
    <property type="entry name" value="Adenine_deam_C"/>
    <property type="match status" value="1"/>
</dbReference>
<dbReference type="InterPro" id="IPR032466">
    <property type="entry name" value="Metal_Hydrolase"/>
</dbReference>
<feature type="domain" description="Amidohydrolase-related" evidence="6">
    <location>
        <begin position="298"/>
        <end position="402"/>
    </location>
</feature>
<organism evidence="8 9">
    <name type="scientific">Celeribacter halophilus</name>
    <dbReference type="NCBI Taxonomy" id="576117"/>
    <lineage>
        <taxon>Bacteria</taxon>
        <taxon>Pseudomonadati</taxon>
        <taxon>Pseudomonadota</taxon>
        <taxon>Alphaproteobacteria</taxon>
        <taxon>Rhodobacterales</taxon>
        <taxon>Roseobacteraceae</taxon>
        <taxon>Celeribacter</taxon>
    </lineage>
</organism>
<dbReference type="InterPro" id="IPR011059">
    <property type="entry name" value="Metal-dep_hydrolase_composite"/>
</dbReference>
<dbReference type="EC" id="3.5.4.2" evidence="2"/>
<comment type="catalytic activity">
    <reaction evidence="4">
        <text>adenine + H2O + H(+) = hypoxanthine + NH4(+)</text>
        <dbReference type="Rhea" id="RHEA:23688"/>
        <dbReference type="ChEBI" id="CHEBI:15377"/>
        <dbReference type="ChEBI" id="CHEBI:15378"/>
        <dbReference type="ChEBI" id="CHEBI:16708"/>
        <dbReference type="ChEBI" id="CHEBI:17368"/>
        <dbReference type="ChEBI" id="CHEBI:28938"/>
        <dbReference type="EC" id="3.5.4.2"/>
    </reaction>
</comment>
<evidence type="ECO:0000256" key="1">
    <source>
        <dbReference type="ARBA" id="ARBA00006773"/>
    </source>
</evidence>
<dbReference type="Proteomes" id="UP000183299">
    <property type="component" value="Unassembled WGS sequence"/>
</dbReference>
<dbReference type="SUPFAM" id="SSF51338">
    <property type="entry name" value="Composite domain of metallo-dependent hydrolases"/>
    <property type="match status" value="1"/>
</dbReference>
<comment type="similarity">
    <text evidence="1">Belongs to the metallo-dependent hydrolases superfamily. Adenine deaminase family.</text>
</comment>
<evidence type="ECO:0000313" key="8">
    <source>
        <dbReference type="EMBL" id="SFK14107.1"/>
    </source>
</evidence>
<accession>A0A1I3X4C0</accession>
<evidence type="ECO:0000256" key="2">
    <source>
        <dbReference type="ARBA" id="ARBA00012782"/>
    </source>
</evidence>
<keyword evidence="9" id="KW-1185">Reference proteome</keyword>
<keyword evidence="3" id="KW-0378">Hydrolase</keyword>
<feature type="region of interest" description="Disordered" evidence="5">
    <location>
        <begin position="1"/>
        <end position="22"/>
    </location>
</feature>
<dbReference type="PANTHER" id="PTHR11113">
    <property type="entry name" value="N-ACETYLGLUCOSAMINE-6-PHOSPHATE DEACETYLASE"/>
    <property type="match status" value="1"/>
</dbReference>
<reference evidence="8 9" key="1">
    <citation type="submission" date="2016-10" db="EMBL/GenBank/DDBJ databases">
        <authorList>
            <person name="de Groot N.N."/>
        </authorList>
    </citation>
    <scope>NUCLEOTIDE SEQUENCE [LARGE SCALE GENOMIC DNA]</scope>
    <source>
        <strain evidence="8 9">CGMCC 1.8891</strain>
    </source>
</reference>
<feature type="domain" description="Adenine deaminase C-terminal" evidence="7">
    <location>
        <begin position="464"/>
        <end position="590"/>
    </location>
</feature>
<dbReference type="SUPFAM" id="SSF51556">
    <property type="entry name" value="Metallo-dependent hydrolases"/>
    <property type="match status" value="1"/>
</dbReference>
<feature type="compositionally biased region" description="Polar residues" evidence="5">
    <location>
        <begin position="1"/>
        <end position="14"/>
    </location>
</feature>
<dbReference type="InterPro" id="IPR026912">
    <property type="entry name" value="Adenine_deam_C"/>
</dbReference>
<proteinExistence type="inferred from homology"/>
<evidence type="ECO:0000259" key="6">
    <source>
        <dbReference type="Pfam" id="PF01979"/>
    </source>
</evidence>
<sequence>MLRQSYTKLTQDGPRSNALRGVPCKTDTKESTATMIQNIDFDQETALRKSLVQVALGRVQADVLVQVARLLDTGTATWIEEADIVISNGRIAFVGPRGSYQGTVKTIIDRRHLIAVPGLGEVHKHIESSHITPEHEAALVLPRGNTWTCEASHELSNVLPKHTLDFWLKARDAGSPLKIFPLPGSAVPPTGWEHGAYLDGSDQSGFMVNPMTAGLDEVMDWPAITEPANPGHDRLWSMIGATMAARGVVEGHGAGLRDLPNINAFSAAGLASDHEAWTAEEAWNKLRCGLFIEIRVHTMADIIKGLLERGLTDWSQVAVTTDDRSATDTLRLGATDYNVRSAIQAGLSPEIAIQLATINPARHMRLTPWVGSITPGRFADLVLLDDLDGFSLAEVWADGKQVSEGTKYLLDPVKIDWPDWARNTINIGRHLDAQDFAIKAEEGRRDMQAPVLRPFHWSEDVPIRTLPVVAGMVERDETQNITKFSIIDRYSGKGAVTKMFWLGCGPKDPDTALCCSMAHDKHNIWCVGSSDAAMALAVNELAHMGGGWVLVHKGEVTARVRYEIAGLMTARPAVDNDAEMRALYAAGDKVEWMYEPSFHPRWLPGFPERLAIATLTCAPWRWNLVAASDHAPEGLIHVVTGETRPVVF</sequence>
<dbReference type="STRING" id="576117.SAMN04488138_13812"/>
<dbReference type="PANTHER" id="PTHR11113:SF2">
    <property type="entry name" value="ADENINE DEAMINASE"/>
    <property type="match status" value="1"/>
</dbReference>
<dbReference type="InterPro" id="IPR006680">
    <property type="entry name" value="Amidohydro-rel"/>
</dbReference>
<name>A0A1I3X4C0_9RHOB</name>